<name>A0A081CVS3_9HYPH</name>
<dbReference type="SUPFAM" id="SSF46785">
    <property type="entry name" value="Winged helix' DNA-binding domain"/>
    <property type="match status" value="1"/>
</dbReference>
<reference evidence="6 7" key="1">
    <citation type="submission" date="2014-08" db="EMBL/GenBank/DDBJ databases">
        <title>Whole genome shotgun sequence of Rhizobium rubi NBRC 13261.</title>
        <authorList>
            <person name="Katano-Makiyama Y."/>
            <person name="Hosoyama A."/>
            <person name="Hashimoto M."/>
            <person name="Hosoyama Y."/>
            <person name="Noguchi M."/>
            <person name="Tsuchikane K."/>
            <person name="Uohara A."/>
            <person name="Ohji S."/>
            <person name="Ichikawa N."/>
            <person name="Kimura A."/>
            <person name="Yamazoe A."/>
            <person name="Fujita N."/>
        </authorList>
    </citation>
    <scope>NUCLEOTIDE SEQUENCE [LARGE SCALE GENOMIC DNA]</scope>
    <source>
        <strain evidence="6 7">NBRC 13261</strain>
    </source>
</reference>
<keyword evidence="4" id="KW-0804">Transcription</keyword>
<dbReference type="Pfam" id="PF00126">
    <property type="entry name" value="HTH_1"/>
    <property type="match status" value="1"/>
</dbReference>
<dbReference type="InterPro" id="IPR050176">
    <property type="entry name" value="LTTR"/>
</dbReference>
<accession>A0A081CVS3</accession>
<comment type="caution">
    <text evidence="6">The sequence shown here is derived from an EMBL/GenBank/DDBJ whole genome shotgun (WGS) entry which is preliminary data.</text>
</comment>
<dbReference type="InterPro" id="IPR000847">
    <property type="entry name" value="LysR_HTH_N"/>
</dbReference>
<feature type="domain" description="HTH lysR-type" evidence="5">
    <location>
        <begin position="4"/>
        <end position="61"/>
    </location>
</feature>
<evidence type="ECO:0000256" key="4">
    <source>
        <dbReference type="ARBA" id="ARBA00023163"/>
    </source>
</evidence>
<dbReference type="eggNOG" id="COG0583">
    <property type="taxonomic scope" value="Bacteria"/>
</dbReference>
<keyword evidence="2" id="KW-0805">Transcription regulation</keyword>
<dbReference type="Gene3D" id="1.10.10.10">
    <property type="entry name" value="Winged helix-like DNA-binding domain superfamily/Winged helix DNA-binding domain"/>
    <property type="match status" value="1"/>
</dbReference>
<dbReference type="PANTHER" id="PTHR30579">
    <property type="entry name" value="TRANSCRIPTIONAL REGULATOR"/>
    <property type="match status" value="1"/>
</dbReference>
<dbReference type="RefSeq" id="WP_045230364.1">
    <property type="nucleotide sequence ID" value="NZ_BBJU01000013.1"/>
</dbReference>
<dbReference type="SUPFAM" id="SSF53850">
    <property type="entry name" value="Periplasmic binding protein-like II"/>
    <property type="match status" value="1"/>
</dbReference>
<dbReference type="PANTHER" id="PTHR30579:SF3">
    <property type="entry name" value="TRANSCRIPTIONAL REGULATORY PROTEIN"/>
    <property type="match status" value="1"/>
</dbReference>
<dbReference type="EMBL" id="BBJU01000013">
    <property type="protein sequence ID" value="GAK70769.1"/>
    <property type="molecule type" value="Genomic_DNA"/>
</dbReference>
<dbReference type="Proteomes" id="UP000028701">
    <property type="component" value="Unassembled WGS sequence"/>
</dbReference>
<organism evidence="6 7">
    <name type="scientific">Agrobacterium rubi TR3 = NBRC 13261</name>
    <dbReference type="NCBI Taxonomy" id="1368415"/>
    <lineage>
        <taxon>Bacteria</taxon>
        <taxon>Pseudomonadati</taxon>
        <taxon>Pseudomonadota</taxon>
        <taxon>Alphaproteobacteria</taxon>
        <taxon>Hyphomicrobiales</taxon>
        <taxon>Rhizobiaceae</taxon>
        <taxon>Rhizobium/Agrobacterium group</taxon>
        <taxon>Agrobacterium</taxon>
    </lineage>
</organism>
<dbReference type="GO" id="GO:0003677">
    <property type="term" value="F:DNA binding"/>
    <property type="evidence" value="ECO:0007669"/>
    <property type="project" value="UniProtKB-KW"/>
</dbReference>
<evidence type="ECO:0000256" key="2">
    <source>
        <dbReference type="ARBA" id="ARBA00023015"/>
    </source>
</evidence>
<evidence type="ECO:0000313" key="6">
    <source>
        <dbReference type="EMBL" id="GAK70769.1"/>
    </source>
</evidence>
<evidence type="ECO:0000313" key="7">
    <source>
        <dbReference type="Proteomes" id="UP000028701"/>
    </source>
</evidence>
<protein>
    <submittedName>
        <fullName evidence="6">Putative LysR family transcriptional regulator</fullName>
    </submittedName>
</protein>
<evidence type="ECO:0000259" key="5">
    <source>
        <dbReference type="PROSITE" id="PS50931"/>
    </source>
</evidence>
<dbReference type="PROSITE" id="PS50931">
    <property type="entry name" value="HTH_LYSR"/>
    <property type="match status" value="1"/>
</dbReference>
<dbReference type="AlphaFoldDB" id="A0A081CVS3"/>
<comment type="similarity">
    <text evidence="1">Belongs to the LysR transcriptional regulatory family.</text>
</comment>
<sequence>MKDVNWDDLKLFHIVASEGGLAGAAGLTGISAPTIGRRMLFLERTMGRTLFIRSQQGYRLAPDGLTLFERVQSMRRAALDISQWHSDAFALPIVSIASNIWMMGFIADRAGTLRGPQDGFRLCCKLFSAEDDLTYRRGMVAIFDTPPTQGNFAALKSVDVSYHAYRAENLRASNDVPWISIGTEVAVSNAETWVFRNHERTIHTWTNAPELLPKLIASGAGKGVLPSYIGDDLPGVVRDGEAIAELSHPLWLAFNDDDRHSPEMRTVIDRLAALLKHNEILFEGIVESEKPSEASIIPFHRS</sequence>
<evidence type="ECO:0000256" key="1">
    <source>
        <dbReference type="ARBA" id="ARBA00009437"/>
    </source>
</evidence>
<proteinExistence type="inferred from homology"/>
<keyword evidence="3" id="KW-0238">DNA-binding</keyword>
<gene>
    <name evidence="6" type="ORF">RRU01S_13_01070</name>
</gene>
<dbReference type="OrthoDB" id="9796526at2"/>
<dbReference type="GO" id="GO:0003700">
    <property type="term" value="F:DNA-binding transcription factor activity"/>
    <property type="evidence" value="ECO:0007669"/>
    <property type="project" value="InterPro"/>
</dbReference>
<dbReference type="InterPro" id="IPR036390">
    <property type="entry name" value="WH_DNA-bd_sf"/>
</dbReference>
<evidence type="ECO:0000256" key="3">
    <source>
        <dbReference type="ARBA" id="ARBA00023125"/>
    </source>
</evidence>
<dbReference type="InterPro" id="IPR036388">
    <property type="entry name" value="WH-like_DNA-bd_sf"/>
</dbReference>